<dbReference type="AlphaFoldDB" id="A0A5B7ZPJ0"/>
<keyword evidence="2" id="KW-0732">Signal</keyword>
<dbReference type="EMBL" id="CP040871">
    <property type="protein sequence ID" value="QDA56950.1"/>
    <property type="molecule type" value="Genomic_DNA"/>
</dbReference>
<accession>A0A5B7ZPJ0</accession>
<dbReference type="RefSeq" id="WP_139716002.1">
    <property type="nucleotide sequence ID" value="NZ_CP040871.1"/>
</dbReference>
<proteinExistence type="predicted"/>
<feature type="region of interest" description="Disordered" evidence="1">
    <location>
        <begin position="604"/>
        <end position="673"/>
    </location>
</feature>
<feature type="signal peptide" evidence="2">
    <location>
        <begin position="1"/>
        <end position="22"/>
    </location>
</feature>
<name>A0A5B7ZPJ0_9GAMM</name>
<dbReference type="KEGG" id="thes:FHQ07_06270"/>
<protein>
    <submittedName>
        <fullName evidence="3">Uncharacterized protein</fullName>
    </submittedName>
</protein>
<reference evidence="3 4" key="1">
    <citation type="submission" date="2019-06" db="EMBL/GenBank/DDBJ databases">
        <title>Thermomonas aquatica sp. nov., isolated from an industrial wastewater treatment plant.</title>
        <authorList>
            <person name="Jeon J.H."/>
            <person name="Park D.-S."/>
        </authorList>
    </citation>
    <scope>NUCLEOTIDE SEQUENCE [LARGE SCALE GENOMIC DNA]</scope>
    <source>
        <strain evidence="3 4">SY21</strain>
    </source>
</reference>
<evidence type="ECO:0000256" key="2">
    <source>
        <dbReference type="SAM" id="SignalP"/>
    </source>
</evidence>
<organism evidence="3 4">
    <name type="scientific">Thermomonas aquatica</name>
    <dbReference type="NCBI Taxonomy" id="2202149"/>
    <lineage>
        <taxon>Bacteria</taxon>
        <taxon>Pseudomonadati</taxon>
        <taxon>Pseudomonadota</taxon>
        <taxon>Gammaproteobacteria</taxon>
        <taxon>Lysobacterales</taxon>
        <taxon>Lysobacteraceae</taxon>
        <taxon>Thermomonas</taxon>
    </lineage>
</organism>
<sequence>MKKNVLAVALVAGLGLAGGAAAYNYGTLKQINGVSAPDDTGTNTANSIAVQADLDTAEVVSYEMLVATNYNWTMTEDLVFDIQLPDNAVQVTTGFTVRVKLNRNNCVDNPNVQYPSGANICSDTTDGALFSTTAPNPADLILDPSLVGFWTVVFDGYYDGGRTASFRLSPLLLNPPNPGPGILLRWRNARLTSLNEFAQAAYNGGTGKVDAEFWMVNATNDSRFAGSTKNQRILQSTRAVNACATPNGSEVDKYIDVADDFNEVQMPKTRFSWDGRLGSAVDSSGGSVQSPDDYNSQVIDLGDVTLGDNSVASFQFWGAGNLQNGVADVFKTVIDAQGSNDWNAFDNIGNNDDVYLVDGTCASGTIVDQGTISGTTVTFIYNADQAGMINGPNATGTGTQNLTVCGFVDEDIVIDDHNNHVTTTFYRSGMYPASGSAPGDATDNYPTNGIANGVGSKTYTDPDAGGNHCDLLPLRYNGSTMEIFTINPGSNTTQRSFIRLTNRSATDGYVSLEGIDNAGVHGASQVRVWVEAGKSVQLDAADLENGTNGAVGAWGAPTDGKWRAIVTAEFPGLVATSLVNSALPRVLTNITDSDTRGEQIDRDFAEGTWGNEAGQRPSDFVQEYEPDFRGDGNWTGEPGGPDANDGPAGGTTDECGNPGMDGSLPTNCVYPQP</sequence>
<feature type="chain" id="PRO_5022903000" evidence="2">
    <location>
        <begin position="23"/>
        <end position="673"/>
    </location>
</feature>
<evidence type="ECO:0000256" key="1">
    <source>
        <dbReference type="SAM" id="MobiDB-lite"/>
    </source>
</evidence>
<gene>
    <name evidence="3" type="ORF">FHQ07_06270</name>
</gene>
<keyword evidence="4" id="KW-1185">Reference proteome</keyword>
<dbReference type="OrthoDB" id="6054164at2"/>
<evidence type="ECO:0000313" key="3">
    <source>
        <dbReference type="EMBL" id="QDA56950.1"/>
    </source>
</evidence>
<dbReference type="Proteomes" id="UP000308149">
    <property type="component" value="Chromosome"/>
</dbReference>
<evidence type="ECO:0000313" key="4">
    <source>
        <dbReference type="Proteomes" id="UP000308149"/>
    </source>
</evidence>